<reference evidence="2" key="1">
    <citation type="submission" date="2023-04" db="EMBL/GenBank/DDBJ databases">
        <authorList>
            <consortium name="ELIXIR-Norway"/>
        </authorList>
    </citation>
    <scope>NUCLEOTIDE SEQUENCE [LARGE SCALE GENOMIC DNA]</scope>
</reference>
<dbReference type="EMBL" id="OX459945">
    <property type="protein sequence ID" value="CAI9179161.1"/>
    <property type="molecule type" value="Genomic_DNA"/>
</dbReference>
<keyword evidence="1" id="KW-0472">Membrane</keyword>
<proteinExistence type="predicted"/>
<keyword evidence="1" id="KW-0812">Transmembrane</keyword>
<protein>
    <submittedName>
        <fullName evidence="2">Uncharacterized protein</fullName>
    </submittedName>
</protein>
<keyword evidence="3" id="KW-1185">Reference proteome</keyword>
<organism evidence="2 3">
    <name type="scientific">Rangifer tarandus platyrhynchus</name>
    <name type="common">Svalbard reindeer</name>
    <dbReference type="NCBI Taxonomy" id="3082113"/>
    <lineage>
        <taxon>Eukaryota</taxon>
        <taxon>Metazoa</taxon>
        <taxon>Chordata</taxon>
        <taxon>Craniata</taxon>
        <taxon>Vertebrata</taxon>
        <taxon>Euteleostomi</taxon>
        <taxon>Mammalia</taxon>
        <taxon>Eutheria</taxon>
        <taxon>Laurasiatheria</taxon>
        <taxon>Artiodactyla</taxon>
        <taxon>Ruminantia</taxon>
        <taxon>Pecora</taxon>
        <taxon>Cervidae</taxon>
        <taxon>Odocoileinae</taxon>
        <taxon>Rangifer</taxon>
    </lineage>
</organism>
<feature type="transmembrane region" description="Helical" evidence="1">
    <location>
        <begin position="15"/>
        <end position="35"/>
    </location>
</feature>
<keyword evidence="1" id="KW-1133">Transmembrane helix</keyword>
<evidence type="ECO:0000313" key="3">
    <source>
        <dbReference type="Proteomes" id="UP001176941"/>
    </source>
</evidence>
<sequence length="102" mass="11846">MANRWGNNGNSDRLYFLRLQNHFIFFFLVLPVYCYQPISLHPHAHMLSHVTPWTAARQAPLFMGFSRQEYWSGLPFPSPSNSLQMVTAAMKLKDDCSLEEKP</sequence>
<accession>A0ABN9A439</accession>
<gene>
    <name evidence="2" type="ORF">MRATA1EN1_LOCUS28123</name>
</gene>
<evidence type="ECO:0000256" key="1">
    <source>
        <dbReference type="SAM" id="Phobius"/>
    </source>
</evidence>
<evidence type="ECO:0000313" key="2">
    <source>
        <dbReference type="EMBL" id="CAI9179161.1"/>
    </source>
</evidence>
<name>A0ABN9A439_RANTA</name>
<dbReference type="Proteomes" id="UP001176941">
    <property type="component" value="Chromosome 9"/>
</dbReference>